<reference evidence="3" key="2">
    <citation type="submission" date="2015-06" db="UniProtKB">
        <authorList>
            <consortium name="EnsemblMetazoa"/>
        </authorList>
    </citation>
    <scope>IDENTIFICATION</scope>
</reference>
<protein>
    <submittedName>
        <fullName evidence="3">Uncharacterized protein</fullName>
    </submittedName>
</protein>
<dbReference type="AlphaFoldDB" id="T1K1K9"/>
<keyword evidence="1" id="KW-0812">Transmembrane</keyword>
<sequence length="201" mass="22188">MIKVNLWVIVSLLSIGSVKCLIGMDLAELANRLPHHHCRALVAVLMKISVYQVNSGCFFHLIAIRKDFKVRYGEDGDYLFLGNLTASLDALGLSGSSVKLISENLEESLIAANQYSFSKVHKNWVKQKAEADAHAIVENPFKAVQRHHEQAQLSSETTLNVVIFVCLIAMAAILTYVTFKVIFNLGVPAGAANRDEAVLYM</sequence>
<name>T1K1K9_TETUR</name>
<dbReference type="HOGENOM" id="CLU_1361983_0_0_1"/>
<keyword evidence="2" id="KW-0732">Signal</keyword>
<evidence type="ECO:0000313" key="3">
    <source>
        <dbReference type="EnsemblMetazoa" id="tetur04g01760.1"/>
    </source>
</evidence>
<evidence type="ECO:0000256" key="2">
    <source>
        <dbReference type="SAM" id="SignalP"/>
    </source>
</evidence>
<accession>T1K1K9</accession>
<keyword evidence="4" id="KW-1185">Reference proteome</keyword>
<reference evidence="4" key="1">
    <citation type="submission" date="2011-08" db="EMBL/GenBank/DDBJ databases">
        <authorList>
            <person name="Rombauts S."/>
        </authorList>
    </citation>
    <scope>NUCLEOTIDE SEQUENCE</scope>
    <source>
        <strain evidence="4">London</strain>
    </source>
</reference>
<feature type="transmembrane region" description="Helical" evidence="1">
    <location>
        <begin position="159"/>
        <end position="179"/>
    </location>
</feature>
<evidence type="ECO:0000313" key="4">
    <source>
        <dbReference type="Proteomes" id="UP000015104"/>
    </source>
</evidence>
<keyword evidence="1" id="KW-0472">Membrane</keyword>
<dbReference type="EMBL" id="CAEY01001352">
    <property type="status" value="NOT_ANNOTATED_CDS"/>
    <property type="molecule type" value="Genomic_DNA"/>
</dbReference>
<feature type="chain" id="PRO_5004580917" evidence="2">
    <location>
        <begin position="21"/>
        <end position="201"/>
    </location>
</feature>
<evidence type="ECO:0000256" key="1">
    <source>
        <dbReference type="SAM" id="Phobius"/>
    </source>
</evidence>
<organism evidence="3 4">
    <name type="scientific">Tetranychus urticae</name>
    <name type="common">Two-spotted spider mite</name>
    <dbReference type="NCBI Taxonomy" id="32264"/>
    <lineage>
        <taxon>Eukaryota</taxon>
        <taxon>Metazoa</taxon>
        <taxon>Ecdysozoa</taxon>
        <taxon>Arthropoda</taxon>
        <taxon>Chelicerata</taxon>
        <taxon>Arachnida</taxon>
        <taxon>Acari</taxon>
        <taxon>Acariformes</taxon>
        <taxon>Trombidiformes</taxon>
        <taxon>Prostigmata</taxon>
        <taxon>Eleutherengona</taxon>
        <taxon>Raphignathae</taxon>
        <taxon>Tetranychoidea</taxon>
        <taxon>Tetranychidae</taxon>
        <taxon>Tetranychus</taxon>
    </lineage>
</organism>
<feature type="transmembrane region" description="Helical" evidence="1">
    <location>
        <begin position="44"/>
        <end position="64"/>
    </location>
</feature>
<feature type="signal peptide" evidence="2">
    <location>
        <begin position="1"/>
        <end position="20"/>
    </location>
</feature>
<proteinExistence type="predicted"/>
<keyword evidence="1" id="KW-1133">Transmembrane helix</keyword>
<dbReference type="EnsemblMetazoa" id="tetur04g01760.1">
    <property type="protein sequence ID" value="tetur04g01760.1"/>
    <property type="gene ID" value="tetur04g01760"/>
</dbReference>
<dbReference type="Proteomes" id="UP000015104">
    <property type="component" value="Unassembled WGS sequence"/>
</dbReference>